<feature type="domain" description="PRISE-like Rossmann-fold" evidence="1">
    <location>
        <begin position="129"/>
        <end position="381"/>
    </location>
</feature>
<comment type="caution">
    <text evidence="2">The sequence shown here is derived from an EMBL/GenBank/DDBJ whole genome shotgun (WGS) entry which is preliminary data.</text>
</comment>
<gene>
    <name evidence="2" type="ORF">CQW23_01555</name>
</gene>
<accession>A0A2G2XNW6</accession>
<dbReference type="InterPro" id="IPR055222">
    <property type="entry name" value="PRISE-like_Rossmann-fold"/>
</dbReference>
<dbReference type="Pfam" id="PF22917">
    <property type="entry name" value="PRISE"/>
    <property type="match status" value="1"/>
</dbReference>
<reference evidence="2 3" key="1">
    <citation type="journal article" date="2017" name="Genome Biol.">
        <title>New reference genome sequences of hot pepper reveal the massive evolution of plant disease-resistance genes by retroduplication.</title>
        <authorList>
            <person name="Kim S."/>
            <person name="Park J."/>
            <person name="Yeom S.I."/>
            <person name="Kim Y.M."/>
            <person name="Seo E."/>
            <person name="Kim K.T."/>
            <person name="Kim M.S."/>
            <person name="Lee J.M."/>
            <person name="Cheong K."/>
            <person name="Shin H.S."/>
            <person name="Kim S.B."/>
            <person name="Han K."/>
            <person name="Lee J."/>
            <person name="Park M."/>
            <person name="Lee H.A."/>
            <person name="Lee H.Y."/>
            <person name="Lee Y."/>
            <person name="Oh S."/>
            <person name="Lee J.H."/>
            <person name="Choi E."/>
            <person name="Choi E."/>
            <person name="Lee S.E."/>
            <person name="Jeon J."/>
            <person name="Kim H."/>
            <person name="Choi G."/>
            <person name="Song H."/>
            <person name="Lee J."/>
            <person name="Lee S.C."/>
            <person name="Kwon J.K."/>
            <person name="Lee H.Y."/>
            <person name="Koo N."/>
            <person name="Hong Y."/>
            <person name="Kim R.W."/>
            <person name="Kang W.H."/>
            <person name="Huh J.H."/>
            <person name="Kang B.C."/>
            <person name="Yang T.J."/>
            <person name="Lee Y.H."/>
            <person name="Bennetzen J.L."/>
            <person name="Choi D."/>
        </authorList>
    </citation>
    <scope>NUCLEOTIDE SEQUENCE [LARGE SCALE GENOMIC DNA]</scope>
    <source>
        <strain evidence="3">cv. PBC81</strain>
    </source>
</reference>
<dbReference type="PANTHER" id="PTHR32487">
    <property type="entry name" value="3-OXO-DELTA(4,5)-STEROID 5-BETA-REDUCTASE"/>
    <property type="match status" value="1"/>
</dbReference>
<name>A0A2G2XNW6_CAPBA</name>
<dbReference type="InterPro" id="IPR036291">
    <property type="entry name" value="NAD(P)-bd_dom_sf"/>
</dbReference>
<evidence type="ECO:0000313" key="3">
    <source>
        <dbReference type="Proteomes" id="UP000224567"/>
    </source>
</evidence>
<dbReference type="CDD" id="cd08948">
    <property type="entry name" value="5beta-POR_like_SDR_a"/>
    <property type="match status" value="1"/>
</dbReference>
<protein>
    <submittedName>
        <fullName evidence="2">3-oxo-Delta(4,5)-steroid 5-beta-reductase</fullName>
    </submittedName>
</protein>
<dbReference type="GO" id="GO:0016627">
    <property type="term" value="F:oxidoreductase activity, acting on the CH-CH group of donors"/>
    <property type="evidence" value="ECO:0007669"/>
    <property type="project" value="UniProtKB-ARBA"/>
</dbReference>
<reference evidence="3" key="2">
    <citation type="journal article" date="2017" name="J. Anim. Genet.">
        <title>Multiple reference genome sequences of hot pepper reveal the massive evolution of plant disease resistance genes by retroduplication.</title>
        <authorList>
            <person name="Kim S."/>
            <person name="Park J."/>
            <person name="Yeom S.-I."/>
            <person name="Kim Y.-M."/>
            <person name="Seo E."/>
            <person name="Kim K.-T."/>
            <person name="Kim M.-S."/>
            <person name="Lee J.M."/>
            <person name="Cheong K."/>
            <person name="Shin H.-S."/>
            <person name="Kim S.-B."/>
            <person name="Han K."/>
            <person name="Lee J."/>
            <person name="Park M."/>
            <person name="Lee H.-A."/>
            <person name="Lee H.-Y."/>
            <person name="Lee Y."/>
            <person name="Oh S."/>
            <person name="Lee J.H."/>
            <person name="Choi E."/>
            <person name="Choi E."/>
            <person name="Lee S.E."/>
            <person name="Jeon J."/>
            <person name="Kim H."/>
            <person name="Choi G."/>
            <person name="Song H."/>
            <person name="Lee J."/>
            <person name="Lee S.-C."/>
            <person name="Kwon J.-K."/>
            <person name="Lee H.-Y."/>
            <person name="Koo N."/>
            <person name="Hong Y."/>
            <person name="Kim R.W."/>
            <person name="Kang W.-H."/>
            <person name="Huh J.H."/>
            <person name="Kang B.-C."/>
            <person name="Yang T.-J."/>
            <person name="Lee Y.-H."/>
            <person name="Bennetzen J.L."/>
            <person name="Choi D."/>
        </authorList>
    </citation>
    <scope>NUCLEOTIDE SEQUENCE [LARGE SCALE GENOMIC DNA]</scope>
    <source>
        <strain evidence="3">cv. PBC81</strain>
    </source>
</reference>
<dbReference type="OrthoDB" id="1731983at2759"/>
<dbReference type="PANTHER" id="PTHR32487:SF10">
    <property type="entry name" value="3-OXO-DELTA(4,5)-STEROID 5-BETA-REDUCTASE-LIKE"/>
    <property type="match status" value="1"/>
</dbReference>
<sequence length="441" mass="49857">MNVLVCLRDWIRAERRNQGIEKEPNDKQRLEEIMTSRENLAESSLMHGFAPIDFDYPMQQNVEYCGTHEISYQNVGLVIGITGVVGNSLAETLSSTDTPGGPWKVYGVSRRGKPVCSIAKVRYIQCDVSVSTDVQSKLSTLKDVTHIFWVTSAFDLSTAKCCEINGAMFRNVLNAVIPNAPNVCHICLQTGAMHYMEIQRSIDGKLHVISHDPPFTEDMERLENIHNFYYTLEDVLFDEVSRKPSLTWSIHRPDLIFGFSHHSMLNIVGTLCVYATICKHECIPLIFPGTKAVWDSYSNASDANLVAEHQIWAALGAQGKNKAFNITNGDVFKWKQLWKVLAEQIGVEYVGFDETEKIISLSEMMKDKGTVWEKIVRDNNLISTTLQEVGLWDFADMLLAGGTSRLCSINRSKEHGFFGFRNSINSFIFWIQKAKDNRLIP</sequence>
<organism evidence="2 3">
    <name type="scientific">Capsicum baccatum</name>
    <name type="common">Peruvian pepper</name>
    <dbReference type="NCBI Taxonomy" id="33114"/>
    <lineage>
        <taxon>Eukaryota</taxon>
        <taxon>Viridiplantae</taxon>
        <taxon>Streptophyta</taxon>
        <taxon>Embryophyta</taxon>
        <taxon>Tracheophyta</taxon>
        <taxon>Spermatophyta</taxon>
        <taxon>Magnoliopsida</taxon>
        <taxon>eudicotyledons</taxon>
        <taxon>Gunneridae</taxon>
        <taxon>Pentapetalae</taxon>
        <taxon>asterids</taxon>
        <taxon>lamiids</taxon>
        <taxon>Solanales</taxon>
        <taxon>Solanaceae</taxon>
        <taxon>Solanoideae</taxon>
        <taxon>Capsiceae</taxon>
        <taxon>Capsicum</taxon>
    </lineage>
</organism>
<proteinExistence type="predicted"/>
<dbReference type="GO" id="GO:0006629">
    <property type="term" value="P:lipid metabolic process"/>
    <property type="evidence" value="ECO:0007669"/>
    <property type="project" value="UniProtKB-ARBA"/>
</dbReference>
<dbReference type="Gene3D" id="3.40.50.720">
    <property type="entry name" value="NAD(P)-binding Rossmann-like Domain"/>
    <property type="match status" value="1"/>
</dbReference>
<evidence type="ECO:0000259" key="1">
    <source>
        <dbReference type="Pfam" id="PF22917"/>
    </source>
</evidence>
<dbReference type="SUPFAM" id="SSF51735">
    <property type="entry name" value="NAD(P)-binding Rossmann-fold domains"/>
    <property type="match status" value="1"/>
</dbReference>
<dbReference type="Proteomes" id="UP000224567">
    <property type="component" value="Unassembled WGS sequence"/>
</dbReference>
<dbReference type="AlphaFoldDB" id="A0A2G2XNW6"/>
<dbReference type="STRING" id="33114.A0A2G2XNW6"/>
<keyword evidence="3" id="KW-1185">Reference proteome</keyword>
<evidence type="ECO:0000313" key="2">
    <source>
        <dbReference type="EMBL" id="PHT59192.1"/>
    </source>
</evidence>
<dbReference type="EMBL" id="MLFT02000001">
    <property type="protein sequence ID" value="PHT59192.1"/>
    <property type="molecule type" value="Genomic_DNA"/>
</dbReference>